<dbReference type="InterPro" id="IPR030184">
    <property type="entry name" value="WAT1-related"/>
</dbReference>
<proteinExistence type="predicted"/>
<organism evidence="6 7">
    <name type="scientific">Gossypium gossypioides</name>
    <name type="common">Mexican cotton</name>
    <name type="synonym">Selera gossypioides</name>
    <dbReference type="NCBI Taxonomy" id="34282"/>
    <lineage>
        <taxon>Eukaryota</taxon>
        <taxon>Viridiplantae</taxon>
        <taxon>Streptophyta</taxon>
        <taxon>Embryophyta</taxon>
        <taxon>Tracheophyta</taxon>
        <taxon>Spermatophyta</taxon>
        <taxon>Magnoliopsida</taxon>
        <taxon>eudicotyledons</taxon>
        <taxon>Gunneridae</taxon>
        <taxon>Pentapetalae</taxon>
        <taxon>rosids</taxon>
        <taxon>malvids</taxon>
        <taxon>Malvales</taxon>
        <taxon>Malvaceae</taxon>
        <taxon>Malvoideae</taxon>
        <taxon>Gossypium</taxon>
    </lineage>
</organism>
<dbReference type="OrthoDB" id="1746609at2759"/>
<keyword evidence="2 5" id="KW-0812">Transmembrane</keyword>
<dbReference type="AlphaFoldDB" id="A0A7J9BAC5"/>
<evidence type="ECO:0000313" key="7">
    <source>
        <dbReference type="Proteomes" id="UP000593579"/>
    </source>
</evidence>
<dbReference type="GO" id="GO:0022857">
    <property type="term" value="F:transmembrane transporter activity"/>
    <property type="evidence" value="ECO:0007669"/>
    <property type="project" value="InterPro"/>
</dbReference>
<evidence type="ECO:0008006" key="8">
    <source>
        <dbReference type="Google" id="ProtNLM"/>
    </source>
</evidence>
<feature type="transmembrane region" description="Helical" evidence="5">
    <location>
        <begin position="29"/>
        <end position="49"/>
    </location>
</feature>
<evidence type="ECO:0000313" key="6">
    <source>
        <dbReference type="EMBL" id="MBA0733218.1"/>
    </source>
</evidence>
<dbReference type="PANTHER" id="PTHR31218">
    <property type="entry name" value="WAT1-RELATED PROTEIN"/>
    <property type="match status" value="1"/>
</dbReference>
<feature type="non-terminal residue" evidence="6">
    <location>
        <position position="249"/>
    </location>
</feature>
<dbReference type="EMBL" id="JABEZY010000001">
    <property type="protein sequence ID" value="MBA0733218.1"/>
    <property type="molecule type" value="Genomic_DNA"/>
</dbReference>
<keyword evidence="3 5" id="KW-1133">Transmembrane helix</keyword>
<feature type="transmembrane region" description="Helical" evidence="5">
    <location>
        <begin position="55"/>
        <end position="75"/>
    </location>
</feature>
<protein>
    <recommendedName>
        <fullName evidence="8">WAT1-related protein</fullName>
    </recommendedName>
</protein>
<keyword evidence="7" id="KW-1185">Reference proteome</keyword>
<evidence type="ECO:0000256" key="5">
    <source>
        <dbReference type="SAM" id="Phobius"/>
    </source>
</evidence>
<evidence type="ECO:0000256" key="1">
    <source>
        <dbReference type="ARBA" id="ARBA00004141"/>
    </source>
</evidence>
<dbReference type="GO" id="GO:0016020">
    <property type="term" value="C:membrane"/>
    <property type="evidence" value="ECO:0007669"/>
    <property type="project" value="InterPro"/>
</dbReference>
<evidence type="ECO:0000256" key="2">
    <source>
        <dbReference type="ARBA" id="ARBA00022692"/>
    </source>
</evidence>
<comment type="caution">
    <text evidence="6">The sequence shown here is derived from an EMBL/GenBank/DDBJ whole genome shotgun (WGS) entry which is preliminary data.</text>
</comment>
<dbReference type="Proteomes" id="UP000593579">
    <property type="component" value="Unassembled WGS sequence"/>
</dbReference>
<comment type="subcellular location">
    <subcellularLocation>
        <location evidence="1">Membrane</location>
        <topology evidence="1">Multi-pass membrane protein</topology>
    </subcellularLocation>
</comment>
<accession>A0A7J9BAC5</accession>
<evidence type="ECO:0000256" key="3">
    <source>
        <dbReference type="ARBA" id="ARBA00022989"/>
    </source>
</evidence>
<evidence type="ECO:0000256" key="4">
    <source>
        <dbReference type="ARBA" id="ARBA00023136"/>
    </source>
</evidence>
<name>A0A7J9BAC5_GOSGO</name>
<keyword evidence="4 5" id="KW-0472">Membrane</keyword>
<reference evidence="6 7" key="1">
    <citation type="journal article" date="2019" name="Genome Biol. Evol.">
        <title>Insights into the evolution of the New World diploid cottons (Gossypium, subgenus Houzingenia) based on genome sequencing.</title>
        <authorList>
            <person name="Grover C.E."/>
            <person name="Arick M.A. 2nd"/>
            <person name="Thrash A."/>
            <person name="Conover J.L."/>
            <person name="Sanders W.S."/>
            <person name="Peterson D.G."/>
            <person name="Frelichowski J.E."/>
            <person name="Scheffler J.A."/>
            <person name="Scheffler B.E."/>
            <person name="Wendel J.F."/>
        </authorList>
    </citation>
    <scope>NUCLEOTIDE SEQUENCE [LARGE SCALE GENOMIC DNA]</scope>
    <source>
        <strain evidence="6">5</strain>
        <tissue evidence="6">Leaf</tissue>
    </source>
</reference>
<dbReference type="SUPFAM" id="SSF103481">
    <property type="entry name" value="Multidrug resistance efflux transporter EmrE"/>
    <property type="match status" value="1"/>
</dbReference>
<dbReference type="InterPro" id="IPR037185">
    <property type="entry name" value="EmrE-like"/>
</dbReference>
<sequence>NQHFVLQAVFGSLYRISIHTWCLEKKGPVYVSMFKPLGIAVAVSLTVIFLGESLFLGSVIGSIIILVGFYTVIWGQANEKKMLKNEDMDEWVDLKTDDSFSKATIEQHLNQFKSIVRQHGAEFEAKLQEFELILNPDTQKLLSKSTLLLKVIENEFKEVEIGDDSEQVSITKLEDGDDGEQELLIIFLDQSSLSDISEMWPYDEQAMVQPHSEQLPLFLSLDPTGPSMWSYAASFLTRFLDFIIDAASF</sequence>
<gene>
    <name evidence="6" type="ORF">Gogos_017254</name>
</gene>